<accession>A0A5B8YHB8</accession>
<proteinExistence type="predicted"/>
<evidence type="ECO:0000313" key="2">
    <source>
        <dbReference type="Proteomes" id="UP000321954"/>
    </source>
</evidence>
<protein>
    <recommendedName>
        <fullName evidence="3">Lipoprotein</fullName>
    </recommendedName>
</protein>
<evidence type="ECO:0000313" key="1">
    <source>
        <dbReference type="EMBL" id="QED36981.1"/>
    </source>
</evidence>
<name>A0A5B8YHB8_9FLAO</name>
<dbReference type="RefSeq" id="WP_146831344.1">
    <property type="nucleotide sequence ID" value="NZ_CP042476.1"/>
</dbReference>
<dbReference type="PROSITE" id="PS51257">
    <property type="entry name" value="PROKAR_LIPOPROTEIN"/>
    <property type="match status" value="1"/>
</dbReference>
<reference evidence="1 2" key="1">
    <citation type="submission" date="2019-08" db="EMBL/GenBank/DDBJ databases">
        <title>Antarcticibacterium arcticum sp. nov., a bacterium isolated from marine sediment of the Canadian Beaufort Sea.</title>
        <authorList>
            <person name="Lee Y.M."/>
            <person name="Baek K."/>
            <person name="Lee D.-H."/>
            <person name="Shin S.C."/>
            <person name="Jin Y.K."/>
            <person name="Park Y."/>
        </authorList>
    </citation>
    <scope>NUCLEOTIDE SEQUENCE [LARGE SCALE GENOMIC DNA]</scope>
    <source>
        <strain evidence="1 2">PAMC 28998</strain>
    </source>
</reference>
<sequence length="150" mass="16801">MKYPKIISLIFLMLMAACDREDESSNISPVDSVILISAIETSAPKEIILNCRTKKEYQCYNYKIVTSKRTGQKSVEINFESIKGERLCATALGPATAMINLGEFAIGEYSLSLNVMESQNEGRLIITPTEIKFEFDNQNGIEILTPIVQR</sequence>
<dbReference type="AlphaFoldDB" id="A0A5B8YHB8"/>
<gene>
    <name evidence="1" type="ORF">FK178_04315</name>
</gene>
<dbReference type="KEGG" id="anp:FK178_04315"/>
<dbReference type="EMBL" id="CP042476">
    <property type="protein sequence ID" value="QED36981.1"/>
    <property type="molecule type" value="Genomic_DNA"/>
</dbReference>
<evidence type="ECO:0008006" key="3">
    <source>
        <dbReference type="Google" id="ProtNLM"/>
    </source>
</evidence>
<dbReference type="Proteomes" id="UP000321954">
    <property type="component" value="Chromosome"/>
</dbReference>
<dbReference type="OrthoDB" id="1428799at2"/>
<keyword evidence="2" id="KW-1185">Reference proteome</keyword>
<organism evidence="1 2">
    <name type="scientific">Antarcticibacterium arcticum</name>
    <dbReference type="NCBI Taxonomy" id="2585771"/>
    <lineage>
        <taxon>Bacteria</taxon>
        <taxon>Pseudomonadati</taxon>
        <taxon>Bacteroidota</taxon>
        <taxon>Flavobacteriia</taxon>
        <taxon>Flavobacteriales</taxon>
        <taxon>Flavobacteriaceae</taxon>
        <taxon>Antarcticibacterium</taxon>
    </lineage>
</organism>